<reference evidence="4" key="1">
    <citation type="submission" date="2020-09" db="EMBL/GenBank/DDBJ databases">
        <title>Complete genome sequence of Pseudomonas taiwanensis CC, a plant growth-promoting and biotite-weathering strain.</title>
        <authorList>
            <person name="Cheng C."/>
        </authorList>
    </citation>
    <scope>NUCLEOTIDE SEQUENCE [LARGE SCALE GENOMIC DNA]</scope>
    <source>
        <strain evidence="4">WRS8</strain>
    </source>
</reference>
<evidence type="ECO:0000313" key="4">
    <source>
        <dbReference type="EMBL" id="QOJ89938.1"/>
    </source>
</evidence>
<feature type="region of interest" description="Disordered" evidence="1">
    <location>
        <begin position="350"/>
        <end position="382"/>
    </location>
</feature>
<evidence type="ECO:0000256" key="2">
    <source>
        <dbReference type="SAM" id="Phobius"/>
    </source>
</evidence>
<gene>
    <name evidence="4" type="ORF">ICN73_18960</name>
</gene>
<keyword evidence="2" id="KW-1133">Transmembrane helix</keyword>
<dbReference type="RefSeq" id="WP_014756892.1">
    <property type="nucleotide sequence ID" value="NZ_CP062699.1"/>
</dbReference>
<dbReference type="InterPro" id="IPR046554">
    <property type="entry name" value="DUF6708"/>
</dbReference>
<keyword evidence="2" id="KW-0812">Transmembrane</keyword>
<keyword evidence="2" id="KW-0472">Membrane</keyword>
<dbReference type="KEGG" id="ptai:ICN73_18960"/>
<evidence type="ECO:0000313" key="5">
    <source>
        <dbReference type="Proteomes" id="UP000593847"/>
    </source>
</evidence>
<dbReference type="Pfam" id="PF20455">
    <property type="entry name" value="DUF6708"/>
    <property type="match status" value="1"/>
</dbReference>
<dbReference type="AlphaFoldDB" id="A0A7L9GCD6"/>
<feature type="transmembrane region" description="Helical" evidence="2">
    <location>
        <begin position="81"/>
        <end position="106"/>
    </location>
</feature>
<evidence type="ECO:0000259" key="3">
    <source>
        <dbReference type="Pfam" id="PF20455"/>
    </source>
</evidence>
<accession>A0A7L9GCD6</accession>
<sequence length="382" mass="43675">MYLIEWGFWQMATESETERKAYEAELTPAEKRATQEFYEGDLEEDIHFQTVSEKPHTRGPIFAFNETFIEMRCGGSEEKRGLITIATLGGIMPIIGVTTISTLYFLWEDITDREARSLLMVALTFMMALVSGATIFFYTKYGLHLTRLEMLTSRHLLIRFNRVTQQVHLHRPKYCGGIVTFPWNATGSTGLYPEDDSLSMGMRLGLVWHPSRTGLPHMEMALLGKQGQGGSELRDEWEFIRRYMEEGPHAVPRPRLSTQLPSPLQAFSAQFEGLGRFFRKSSWLFKVALLFVWPAFVIIGTGHWLSLLLCWRPRWPKVIREAGLPGKPIPPVTTLSDYPPAIQARLLANADRWQLKPGKRPAKKPRKPRRSKAQEKPAAPNE</sequence>
<dbReference type="EMBL" id="CP062699">
    <property type="protein sequence ID" value="QOJ89938.1"/>
    <property type="molecule type" value="Genomic_DNA"/>
</dbReference>
<keyword evidence="5" id="KW-1185">Reference proteome</keyword>
<protein>
    <recommendedName>
        <fullName evidence="3">DUF6708 domain-containing protein</fullName>
    </recommendedName>
</protein>
<feature type="domain" description="DUF6708" evidence="3">
    <location>
        <begin position="142"/>
        <end position="320"/>
    </location>
</feature>
<proteinExistence type="predicted"/>
<feature type="compositionally biased region" description="Basic residues" evidence="1">
    <location>
        <begin position="357"/>
        <end position="371"/>
    </location>
</feature>
<organism evidence="4 5">
    <name type="scientific">Pseudomonas taiwanensis</name>
    <dbReference type="NCBI Taxonomy" id="470150"/>
    <lineage>
        <taxon>Bacteria</taxon>
        <taxon>Pseudomonadati</taxon>
        <taxon>Pseudomonadota</taxon>
        <taxon>Gammaproteobacteria</taxon>
        <taxon>Pseudomonadales</taxon>
        <taxon>Pseudomonadaceae</taxon>
        <taxon>Pseudomonas</taxon>
    </lineage>
</organism>
<feature type="transmembrane region" description="Helical" evidence="2">
    <location>
        <begin position="118"/>
        <end position="138"/>
    </location>
</feature>
<dbReference type="Proteomes" id="UP000593847">
    <property type="component" value="Chromosome"/>
</dbReference>
<feature type="transmembrane region" description="Helical" evidence="2">
    <location>
        <begin position="283"/>
        <end position="305"/>
    </location>
</feature>
<name>A0A7L9GCD6_9PSED</name>
<evidence type="ECO:0000256" key="1">
    <source>
        <dbReference type="SAM" id="MobiDB-lite"/>
    </source>
</evidence>